<dbReference type="OrthoDB" id="618431at2"/>
<organism evidence="3 4">
    <name type="scientific">Bacteroides pyogenes F0041</name>
    <dbReference type="NCBI Taxonomy" id="1321819"/>
    <lineage>
        <taxon>Bacteria</taxon>
        <taxon>Pseudomonadati</taxon>
        <taxon>Bacteroidota</taxon>
        <taxon>Bacteroidia</taxon>
        <taxon>Bacteroidales</taxon>
        <taxon>Bacteroidaceae</taxon>
        <taxon>Bacteroides</taxon>
    </lineage>
</organism>
<protein>
    <submittedName>
        <fullName evidence="3">N-acylglucosamine 2-epimerase</fullName>
    </submittedName>
</protein>
<dbReference type="InterPro" id="IPR008928">
    <property type="entry name" value="6-hairpin_glycosidase_sf"/>
</dbReference>
<dbReference type="GO" id="GO:0005975">
    <property type="term" value="P:carbohydrate metabolic process"/>
    <property type="evidence" value="ECO:0007669"/>
    <property type="project" value="InterPro"/>
</dbReference>
<evidence type="ECO:0000313" key="3">
    <source>
        <dbReference type="EMBL" id="ERI89157.1"/>
    </source>
</evidence>
<gene>
    <name evidence="3" type="ORF">HMPREF1981_00093</name>
</gene>
<sequence length="394" mass="46223">MNVTEYLTSWSASYKDDLVNNIMPFWLKNGLDRKHGGVYTCVDRDGTLMDTTKSVWFQGRFGFISAYAYNHIEKNPEWLEASKSCIDFLETHCFDKDGHMFFEVTEDGRPLRKRRYVFSEGFAAIALAEYAAATGEKIYAERALEIFKRTQYFLNTPGLLEPKYLPALEARGHSITMILINTAARIREVISDPVLDRQIDESISALRKYFIHPEFKALLEMVGPQGELIDTCNGRVINPGHCIETAWFIMEEARYRNDDNELMQLALQILDWSWEWGWDKEFGGIINFRDCRNFPPQDYSQDMKFWWPQTEAIIATLYAYKMTRDEKYLEMHKQISEWTYAHFPDKEYGEWYGYLRRDGSVAQPAKGNIFKGPFHIPRMMIRSHLLCEEILKSR</sequence>
<dbReference type="EMBL" id="AWSV01000008">
    <property type="protein sequence ID" value="ERI89157.1"/>
    <property type="molecule type" value="Genomic_DNA"/>
</dbReference>
<keyword evidence="2" id="KW-0413">Isomerase</keyword>
<dbReference type="InterPro" id="IPR010819">
    <property type="entry name" value="AGE/CE"/>
</dbReference>
<dbReference type="Gene3D" id="1.50.10.10">
    <property type="match status" value="1"/>
</dbReference>
<proteinExistence type="inferred from homology"/>
<dbReference type="SUPFAM" id="SSF48208">
    <property type="entry name" value="Six-hairpin glycosidases"/>
    <property type="match status" value="1"/>
</dbReference>
<accession>U2E4P7</accession>
<dbReference type="HOGENOM" id="CLU_046651_0_1_10"/>
<comment type="similarity">
    <text evidence="1">Belongs to the N-acylglucosamine 2-epimerase family.</text>
</comment>
<dbReference type="AlphaFoldDB" id="U2E4P7"/>
<dbReference type="FunFam" id="1.50.10.10:FF:000021">
    <property type="entry name" value="N-acylglucosamine 2-epimerase"/>
    <property type="match status" value="1"/>
</dbReference>
<dbReference type="RefSeq" id="WP_021644816.1">
    <property type="nucleotide sequence ID" value="NZ_KE993087.1"/>
</dbReference>
<reference evidence="3 4" key="1">
    <citation type="submission" date="2013-08" db="EMBL/GenBank/DDBJ databases">
        <authorList>
            <person name="Weinstock G."/>
            <person name="Sodergren E."/>
            <person name="Wylie T."/>
            <person name="Fulton L."/>
            <person name="Fulton R."/>
            <person name="Fronick C."/>
            <person name="O'Laughlin M."/>
            <person name="Godfrey J."/>
            <person name="Miner T."/>
            <person name="Herter B."/>
            <person name="Appelbaum E."/>
            <person name="Cordes M."/>
            <person name="Lek S."/>
            <person name="Wollam A."/>
            <person name="Pepin K.H."/>
            <person name="Palsikar V.B."/>
            <person name="Mitreva M."/>
            <person name="Wilson R.K."/>
        </authorList>
    </citation>
    <scope>NUCLEOTIDE SEQUENCE [LARGE SCALE GENOMIC DNA]</scope>
    <source>
        <strain evidence="3 4">F0041</strain>
    </source>
</reference>
<evidence type="ECO:0000313" key="4">
    <source>
        <dbReference type="Proteomes" id="UP000016496"/>
    </source>
</evidence>
<dbReference type="PATRIC" id="fig|1321819.3.peg.87"/>
<name>U2E4P7_9BACE</name>
<evidence type="ECO:0000256" key="2">
    <source>
        <dbReference type="ARBA" id="ARBA00023235"/>
    </source>
</evidence>
<evidence type="ECO:0000256" key="1">
    <source>
        <dbReference type="ARBA" id="ARBA00008558"/>
    </source>
</evidence>
<dbReference type="GO" id="GO:0016853">
    <property type="term" value="F:isomerase activity"/>
    <property type="evidence" value="ECO:0007669"/>
    <property type="project" value="UniProtKB-KW"/>
</dbReference>
<dbReference type="InterPro" id="IPR012341">
    <property type="entry name" value="6hp_glycosidase-like_sf"/>
</dbReference>
<comment type="caution">
    <text evidence="3">The sequence shown here is derived from an EMBL/GenBank/DDBJ whole genome shotgun (WGS) entry which is preliminary data.</text>
</comment>
<dbReference type="Pfam" id="PF07221">
    <property type="entry name" value="GlcNAc_2-epim"/>
    <property type="match status" value="1"/>
</dbReference>
<dbReference type="Proteomes" id="UP000016496">
    <property type="component" value="Unassembled WGS sequence"/>
</dbReference>
<dbReference type="PANTHER" id="PTHR15108">
    <property type="entry name" value="N-ACYLGLUCOSAMINE-2-EPIMERASE"/>
    <property type="match status" value="1"/>
</dbReference>